<organism evidence="1 2">
    <name type="scientific">Diversispora epigaea</name>
    <dbReference type="NCBI Taxonomy" id="1348612"/>
    <lineage>
        <taxon>Eukaryota</taxon>
        <taxon>Fungi</taxon>
        <taxon>Fungi incertae sedis</taxon>
        <taxon>Mucoromycota</taxon>
        <taxon>Glomeromycotina</taxon>
        <taxon>Glomeromycetes</taxon>
        <taxon>Diversisporales</taxon>
        <taxon>Diversisporaceae</taxon>
        <taxon>Diversispora</taxon>
    </lineage>
</organism>
<gene>
    <name evidence="1" type="ORF">Glove_139g368</name>
</gene>
<comment type="caution">
    <text evidence="1">The sequence shown here is derived from an EMBL/GenBank/DDBJ whole genome shotgun (WGS) entry which is preliminary data.</text>
</comment>
<evidence type="ECO:0000313" key="2">
    <source>
        <dbReference type="Proteomes" id="UP000266861"/>
    </source>
</evidence>
<proteinExistence type="predicted"/>
<protein>
    <submittedName>
        <fullName evidence="1">Uncharacterized protein</fullName>
    </submittedName>
</protein>
<keyword evidence="2" id="KW-1185">Reference proteome</keyword>
<name>A0A397J4E5_9GLOM</name>
<accession>A0A397J4E5</accession>
<dbReference type="EMBL" id="PQFF01000130">
    <property type="protein sequence ID" value="RHZ79953.1"/>
    <property type="molecule type" value="Genomic_DNA"/>
</dbReference>
<dbReference type="Proteomes" id="UP000266861">
    <property type="component" value="Unassembled WGS sequence"/>
</dbReference>
<sequence length="90" mass="10688">MVLEIDILRNILLRSFYGITKDPELANTVEEHRESVGQRTIIFVYWISQIIRTLRNYLARLNYYHGPMLEPFIQICLITNVMRVDLTGFK</sequence>
<evidence type="ECO:0000313" key="1">
    <source>
        <dbReference type="EMBL" id="RHZ79953.1"/>
    </source>
</evidence>
<reference evidence="1 2" key="1">
    <citation type="submission" date="2018-08" db="EMBL/GenBank/DDBJ databases">
        <title>Genome and evolution of the arbuscular mycorrhizal fungus Diversispora epigaea (formerly Glomus versiforme) and its bacterial endosymbionts.</title>
        <authorList>
            <person name="Sun X."/>
            <person name="Fei Z."/>
            <person name="Harrison M."/>
        </authorList>
    </citation>
    <scope>NUCLEOTIDE SEQUENCE [LARGE SCALE GENOMIC DNA]</scope>
    <source>
        <strain evidence="1 2">IT104</strain>
    </source>
</reference>
<dbReference type="AlphaFoldDB" id="A0A397J4E5"/>